<proteinExistence type="predicted"/>
<gene>
    <name evidence="1" type="ORF">HLB44_33285</name>
</gene>
<evidence type="ECO:0000313" key="2">
    <source>
        <dbReference type="Proteomes" id="UP000737171"/>
    </source>
</evidence>
<organism evidence="1 2">
    <name type="scientific">Pseudaquabacterium terrae</name>
    <dbReference type="NCBI Taxonomy" id="2732868"/>
    <lineage>
        <taxon>Bacteria</taxon>
        <taxon>Pseudomonadati</taxon>
        <taxon>Pseudomonadota</taxon>
        <taxon>Betaproteobacteria</taxon>
        <taxon>Burkholderiales</taxon>
        <taxon>Sphaerotilaceae</taxon>
        <taxon>Pseudaquabacterium</taxon>
    </lineage>
</organism>
<dbReference type="Proteomes" id="UP000737171">
    <property type="component" value="Unassembled WGS sequence"/>
</dbReference>
<keyword evidence="2" id="KW-1185">Reference proteome</keyword>
<name>A0ABX2ETQ0_9BURK</name>
<dbReference type="EMBL" id="JABRWJ010000015">
    <property type="protein sequence ID" value="NRF71872.1"/>
    <property type="molecule type" value="Genomic_DNA"/>
</dbReference>
<evidence type="ECO:0000313" key="1">
    <source>
        <dbReference type="EMBL" id="NRF71872.1"/>
    </source>
</evidence>
<dbReference type="Gene3D" id="3.40.190.10">
    <property type="entry name" value="Periplasmic binding protein-like II"/>
    <property type="match status" value="1"/>
</dbReference>
<dbReference type="RefSeq" id="WP_173133982.1">
    <property type="nucleotide sequence ID" value="NZ_JABRWJ010000015.1"/>
</dbReference>
<dbReference type="SUPFAM" id="SSF53850">
    <property type="entry name" value="Periplasmic binding protein-like II"/>
    <property type="match status" value="1"/>
</dbReference>
<protein>
    <submittedName>
        <fullName evidence="1">ABC transporter substrate-binding protein</fullName>
    </submittedName>
</protein>
<comment type="caution">
    <text evidence="1">The sequence shown here is derived from an EMBL/GenBank/DDBJ whole genome shotgun (WGS) entry which is preliminary data.</text>
</comment>
<accession>A0ABX2ETQ0</accession>
<sequence>MSRLPLTIAFSDYDRVAALSNGQVRPDGIDLNFLTLPVEETFFRMARHAEFDVAEMSLSSYCMTLARDPAPFIAIPVFPSRVFRHGSMFVSTKSGISSPTQLAGKRIAYPEYQMTAPVWMRGILSDDYGVRPSEVLHYSGGVEQPGRIEKLKLNLPPSIRWQPIGPEQTLADMLADGEVDALLAARPPSTLETRPDAVRRLFPDYAAEERAYFKRTRIFPIMHTVVIRREVYEANRWIAQSLLKAFCAAQRKTYADLAESHAFKAMLPWLPSHVEEVKREMGEDWWPYGFAANRHVLDTFLRYHHEQGLSPKRLAPEALFAPESLENFLI</sequence>
<reference evidence="1 2" key="1">
    <citation type="submission" date="2020-05" db="EMBL/GenBank/DDBJ databases">
        <title>Aquincola sp. isolate from soil.</title>
        <authorList>
            <person name="Han J."/>
            <person name="Kim D.-U."/>
        </authorList>
    </citation>
    <scope>NUCLEOTIDE SEQUENCE [LARGE SCALE GENOMIC DNA]</scope>
    <source>
        <strain evidence="1 2">S2</strain>
    </source>
</reference>